<dbReference type="EMBL" id="VSRR010012193">
    <property type="protein sequence ID" value="MPC54213.1"/>
    <property type="molecule type" value="Genomic_DNA"/>
</dbReference>
<reference evidence="2 3" key="1">
    <citation type="submission" date="2019-05" db="EMBL/GenBank/DDBJ databases">
        <title>Another draft genome of Portunus trituberculatus and its Hox gene families provides insights of decapod evolution.</title>
        <authorList>
            <person name="Jeong J.-H."/>
            <person name="Song I."/>
            <person name="Kim S."/>
            <person name="Choi T."/>
            <person name="Kim D."/>
            <person name="Ryu S."/>
            <person name="Kim W."/>
        </authorList>
    </citation>
    <scope>NUCLEOTIDE SEQUENCE [LARGE SCALE GENOMIC DNA]</scope>
    <source>
        <tissue evidence="2">Muscle</tissue>
    </source>
</reference>
<feature type="compositionally biased region" description="Basic and acidic residues" evidence="1">
    <location>
        <begin position="57"/>
        <end position="71"/>
    </location>
</feature>
<evidence type="ECO:0000256" key="1">
    <source>
        <dbReference type="SAM" id="MobiDB-lite"/>
    </source>
</evidence>
<accession>A0A5B7GAB4</accession>
<feature type="compositionally biased region" description="Basic and acidic residues" evidence="1">
    <location>
        <begin position="39"/>
        <end position="49"/>
    </location>
</feature>
<organism evidence="2 3">
    <name type="scientific">Portunus trituberculatus</name>
    <name type="common">Swimming crab</name>
    <name type="synonym">Neptunus trituberculatus</name>
    <dbReference type="NCBI Taxonomy" id="210409"/>
    <lineage>
        <taxon>Eukaryota</taxon>
        <taxon>Metazoa</taxon>
        <taxon>Ecdysozoa</taxon>
        <taxon>Arthropoda</taxon>
        <taxon>Crustacea</taxon>
        <taxon>Multicrustacea</taxon>
        <taxon>Malacostraca</taxon>
        <taxon>Eumalacostraca</taxon>
        <taxon>Eucarida</taxon>
        <taxon>Decapoda</taxon>
        <taxon>Pleocyemata</taxon>
        <taxon>Brachyura</taxon>
        <taxon>Eubrachyura</taxon>
        <taxon>Portunoidea</taxon>
        <taxon>Portunidae</taxon>
        <taxon>Portuninae</taxon>
        <taxon>Portunus</taxon>
    </lineage>
</organism>
<evidence type="ECO:0000313" key="2">
    <source>
        <dbReference type="EMBL" id="MPC54213.1"/>
    </source>
</evidence>
<sequence>MQRWVSDTNSNHFRENQHSTSSASPNWQRQNARGTSTLEDPKEGFEKRDKIKIHMRFSLEEPNRKDRVQKN</sequence>
<dbReference type="AlphaFoldDB" id="A0A5B7GAB4"/>
<protein>
    <submittedName>
        <fullName evidence="2">Uncharacterized protein</fullName>
    </submittedName>
</protein>
<evidence type="ECO:0000313" key="3">
    <source>
        <dbReference type="Proteomes" id="UP000324222"/>
    </source>
</evidence>
<feature type="compositionally biased region" description="Polar residues" evidence="1">
    <location>
        <begin position="18"/>
        <end position="38"/>
    </location>
</feature>
<feature type="region of interest" description="Disordered" evidence="1">
    <location>
        <begin position="1"/>
        <end position="71"/>
    </location>
</feature>
<proteinExistence type="predicted"/>
<feature type="compositionally biased region" description="Polar residues" evidence="1">
    <location>
        <begin position="1"/>
        <end position="11"/>
    </location>
</feature>
<gene>
    <name evidence="2" type="ORF">E2C01_048121</name>
</gene>
<dbReference type="Proteomes" id="UP000324222">
    <property type="component" value="Unassembled WGS sequence"/>
</dbReference>
<comment type="caution">
    <text evidence="2">The sequence shown here is derived from an EMBL/GenBank/DDBJ whole genome shotgun (WGS) entry which is preliminary data.</text>
</comment>
<name>A0A5B7GAB4_PORTR</name>
<keyword evidence="3" id="KW-1185">Reference proteome</keyword>